<feature type="region of interest" description="Disordered" evidence="2">
    <location>
        <begin position="379"/>
        <end position="412"/>
    </location>
</feature>
<sequence>MAMNSPTAYLAIAIFVSLSSIFSTVTSDLTEINAPHLQTHQHCSNSDNSLACEIQEMKFKVARLELLSETTSQELYTKSLQIGNCDKKIEELSRTIHNLESDLSNLKDAPDYEEIIKLLEEQVRELEADVRRNDKNLHHLKVKAEDDKKSVELLASKVETMAKIVPELWFHVQKLEQACEVIERRTGELRRHLRNQKCSFFKFINKLPVRHYQKMVVPYTSKALHQLRRSASVAKKYHHQEGVGAVTCFSIARFCQTEDGEKRVYCCPSWRGVGILPGFYCSCFPYYSCFEMAIISVFSGFFCGCFPAHICVAIVVIGTFSDEEKLEEVVDQEGGSSLPKSNRRICARLQIFARIFRDHISKYKDDASIIEVVQRITSTRKTKVGEEEEENPDNNENQGRGRGRKDVRESGD</sequence>
<evidence type="ECO:0000256" key="3">
    <source>
        <dbReference type="SAM" id="SignalP"/>
    </source>
</evidence>
<keyword evidence="3" id="KW-0732">Signal</keyword>
<dbReference type="GeneID" id="110784887"/>
<protein>
    <submittedName>
        <fullName evidence="5">Uncharacterized protein isoform X2</fullName>
    </submittedName>
</protein>
<evidence type="ECO:0000313" key="5">
    <source>
        <dbReference type="RefSeq" id="XP_056687075.1"/>
    </source>
</evidence>
<reference evidence="4" key="1">
    <citation type="journal article" date="2021" name="Nat. Commun.">
        <title>Genomic analyses provide insights into spinach domestication and the genetic basis of agronomic traits.</title>
        <authorList>
            <person name="Cai X."/>
            <person name="Sun X."/>
            <person name="Xu C."/>
            <person name="Sun H."/>
            <person name="Wang X."/>
            <person name="Ge C."/>
            <person name="Zhang Z."/>
            <person name="Wang Q."/>
            <person name="Fei Z."/>
            <person name="Jiao C."/>
            <person name="Wang Q."/>
        </authorList>
    </citation>
    <scope>NUCLEOTIDE SEQUENCE [LARGE SCALE GENOMIC DNA]</scope>
    <source>
        <strain evidence="4">cv. Varoflay</strain>
    </source>
</reference>
<accession>A0ABM3QUN6</accession>
<evidence type="ECO:0000313" key="4">
    <source>
        <dbReference type="Proteomes" id="UP000813463"/>
    </source>
</evidence>
<organism evidence="4 5">
    <name type="scientific">Spinacia oleracea</name>
    <name type="common">Spinach</name>
    <dbReference type="NCBI Taxonomy" id="3562"/>
    <lineage>
        <taxon>Eukaryota</taxon>
        <taxon>Viridiplantae</taxon>
        <taxon>Streptophyta</taxon>
        <taxon>Embryophyta</taxon>
        <taxon>Tracheophyta</taxon>
        <taxon>Spermatophyta</taxon>
        <taxon>Magnoliopsida</taxon>
        <taxon>eudicotyledons</taxon>
        <taxon>Gunneridae</taxon>
        <taxon>Pentapetalae</taxon>
        <taxon>Caryophyllales</taxon>
        <taxon>Chenopodiaceae</taxon>
        <taxon>Chenopodioideae</taxon>
        <taxon>Anserineae</taxon>
        <taxon>Spinacia</taxon>
    </lineage>
</organism>
<name>A0ABM3QUN6_SPIOL</name>
<dbReference type="RefSeq" id="XP_056687075.1">
    <property type="nucleotide sequence ID" value="XM_056831097.1"/>
</dbReference>
<proteinExistence type="predicted"/>
<feature type="signal peptide" evidence="3">
    <location>
        <begin position="1"/>
        <end position="27"/>
    </location>
</feature>
<evidence type="ECO:0000256" key="2">
    <source>
        <dbReference type="SAM" id="MobiDB-lite"/>
    </source>
</evidence>
<dbReference type="Gene3D" id="1.10.287.1490">
    <property type="match status" value="1"/>
</dbReference>
<dbReference type="Proteomes" id="UP000813463">
    <property type="component" value="Chromosome 6"/>
</dbReference>
<dbReference type="SUPFAM" id="SSF57997">
    <property type="entry name" value="Tropomyosin"/>
    <property type="match status" value="1"/>
</dbReference>
<reference evidence="5" key="2">
    <citation type="submission" date="2025-08" db="UniProtKB">
        <authorList>
            <consortium name="RefSeq"/>
        </authorList>
    </citation>
    <scope>IDENTIFICATION</scope>
    <source>
        <tissue evidence="5">Leaf</tissue>
    </source>
</reference>
<keyword evidence="1" id="KW-0175">Coiled coil</keyword>
<gene>
    <name evidence="5" type="primary">LOC110784887</name>
</gene>
<feature type="coiled-coil region" evidence="1">
    <location>
        <begin position="82"/>
        <end position="136"/>
    </location>
</feature>
<keyword evidence="4" id="KW-1185">Reference proteome</keyword>
<dbReference type="PANTHER" id="PTHR34360">
    <property type="entry name" value="OS08G0519400 PROTEIN"/>
    <property type="match status" value="1"/>
</dbReference>
<dbReference type="PANTHER" id="PTHR34360:SF2">
    <property type="entry name" value="MYOSIN HEAVY CHAIN-LIKE PROTEIN"/>
    <property type="match status" value="1"/>
</dbReference>
<evidence type="ECO:0000256" key="1">
    <source>
        <dbReference type="SAM" id="Coils"/>
    </source>
</evidence>
<feature type="chain" id="PRO_5045625536" evidence="3">
    <location>
        <begin position="28"/>
        <end position="412"/>
    </location>
</feature>